<proteinExistence type="predicted"/>
<feature type="domain" description="HNH nuclease" evidence="1">
    <location>
        <begin position="391"/>
        <end position="441"/>
    </location>
</feature>
<reference evidence="2 3" key="1">
    <citation type="submission" date="2019-08" db="EMBL/GenBank/DDBJ databases">
        <title>Deep-cultivation of Planctomycetes and their phenomic and genomic characterization uncovers novel biology.</title>
        <authorList>
            <person name="Wiegand S."/>
            <person name="Jogler M."/>
            <person name="Boedeker C."/>
            <person name="Pinto D."/>
            <person name="Vollmers J."/>
            <person name="Rivas-Marin E."/>
            <person name="Kohn T."/>
            <person name="Peeters S.H."/>
            <person name="Heuer A."/>
            <person name="Rast P."/>
            <person name="Oberbeckmann S."/>
            <person name="Bunk B."/>
            <person name="Jeske O."/>
            <person name="Meyerdierks A."/>
            <person name="Storesund J.E."/>
            <person name="Kallscheuer N."/>
            <person name="Luecker S."/>
            <person name="Lage O.M."/>
            <person name="Pohl T."/>
            <person name="Merkel B.J."/>
            <person name="Hornburger P."/>
            <person name="Mueller R.-W."/>
            <person name="Bruemmer F."/>
            <person name="Labrenz M."/>
            <person name="Spormann A.M."/>
            <person name="Op den Camp H."/>
            <person name="Overmann J."/>
            <person name="Amann R."/>
            <person name="Jetten M.S.M."/>
            <person name="Mascher T."/>
            <person name="Medema M.H."/>
            <person name="Devos D.P."/>
            <person name="Kaster A.-K."/>
            <person name="Ovreas L."/>
            <person name="Rohde M."/>
            <person name="Galperin M.Y."/>
            <person name="Jogler C."/>
        </authorList>
    </citation>
    <scope>NUCLEOTIDE SEQUENCE [LARGE SCALE GENOMIC DNA]</scope>
    <source>
        <strain evidence="2 3">Pr1d</strain>
    </source>
</reference>
<name>A0A5B9Q737_9BACT</name>
<dbReference type="InterPro" id="IPR052892">
    <property type="entry name" value="NA-targeting_endonuclease"/>
</dbReference>
<keyword evidence="2" id="KW-0378">Hydrolase</keyword>
<dbReference type="Gene3D" id="1.10.30.50">
    <property type="match status" value="1"/>
</dbReference>
<evidence type="ECO:0000313" key="3">
    <source>
        <dbReference type="Proteomes" id="UP000323917"/>
    </source>
</evidence>
<sequence length="447" mass="50211">MAFGKWVKQCFESVVDPDKENEVAELTQLLQAGIKERKRSFVLAEVLQDRVYKQRHLDQARNGIYQRYLARAWADGRVQESELEILSWVSKCLDIPPQTLRAINLETARPKFAEALAKAMDDGIISDLEAAELTEIARAGGLSLPNFVEKFFHIEGEQFLRGIFAAAIADDHSAVDVLEQLVATAAKLGLSRKVVVEAIRPQAVQYIEHVLADAKEDDILTSQEESTIRQLIETFELPIAVQVYIDEELRELRLLTDIKNGKLPSIAAPPGVNLKAGELMHYHGDAVWQFLRLLKSGPDITEHPGVLAITDSRLIFRSLTRSGAFGFGTIVAHDSSRGVIEVQRQAKPVQRFICHDQSRIPAAIFLSALRMANQTLTSQDDKRRSRHIPRDIRQRVWQRYSGRCAECNAGEYLEFDHIVPVAKGGSNSDVNVQLLCRNCNLKKSDKI</sequence>
<dbReference type="GO" id="GO:0008270">
    <property type="term" value="F:zinc ion binding"/>
    <property type="evidence" value="ECO:0007669"/>
    <property type="project" value="InterPro"/>
</dbReference>
<dbReference type="KEGG" id="bgok:Pr1d_06060"/>
<dbReference type="SMART" id="SM00507">
    <property type="entry name" value="HNHc"/>
    <property type="match status" value="1"/>
</dbReference>
<gene>
    <name evidence="2" type="ORF">Pr1d_06060</name>
</gene>
<dbReference type="GO" id="GO:0003676">
    <property type="term" value="F:nucleic acid binding"/>
    <property type="evidence" value="ECO:0007669"/>
    <property type="project" value="InterPro"/>
</dbReference>
<protein>
    <submittedName>
        <fullName evidence="2">HNH endonuclease</fullName>
    </submittedName>
</protein>
<dbReference type="AlphaFoldDB" id="A0A5B9Q737"/>
<keyword evidence="2" id="KW-0255">Endonuclease</keyword>
<dbReference type="InterPro" id="IPR003615">
    <property type="entry name" value="HNH_nuc"/>
</dbReference>
<dbReference type="PANTHER" id="PTHR33877:SF1">
    <property type="entry name" value="TYPE IV METHYL-DIRECTED RESTRICTION ENZYME ECOKMCRA"/>
    <property type="match status" value="1"/>
</dbReference>
<evidence type="ECO:0000313" key="2">
    <source>
        <dbReference type="EMBL" id="QEG33345.1"/>
    </source>
</evidence>
<organism evidence="2 3">
    <name type="scientific">Bythopirellula goksoeyrii</name>
    <dbReference type="NCBI Taxonomy" id="1400387"/>
    <lineage>
        <taxon>Bacteria</taxon>
        <taxon>Pseudomonadati</taxon>
        <taxon>Planctomycetota</taxon>
        <taxon>Planctomycetia</taxon>
        <taxon>Pirellulales</taxon>
        <taxon>Lacipirellulaceae</taxon>
        <taxon>Bythopirellula</taxon>
    </lineage>
</organism>
<dbReference type="Pfam" id="PF01844">
    <property type="entry name" value="HNH"/>
    <property type="match status" value="1"/>
</dbReference>
<dbReference type="InterPro" id="IPR029024">
    <property type="entry name" value="TerB-like"/>
</dbReference>
<dbReference type="GO" id="GO:0004519">
    <property type="term" value="F:endonuclease activity"/>
    <property type="evidence" value="ECO:0007669"/>
    <property type="project" value="UniProtKB-KW"/>
</dbReference>
<keyword evidence="3" id="KW-1185">Reference proteome</keyword>
<dbReference type="OrthoDB" id="9802901at2"/>
<evidence type="ECO:0000259" key="1">
    <source>
        <dbReference type="SMART" id="SM00507"/>
    </source>
</evidence>
<dbReference type="SUPFAM" id="SSF158682">
    <property type="entry name" value="TerB-like"/>
    <property type="match status" value="1"/>
</dbReference>
<accession>A0A5B9Q737</accession>
<dbReference type="InterPro" id="IPR002711">
    <property type="entry name" value="HNH"/>
</dbReference>
<keyword evidence="2" id="KW-0540">Nuclease</keyword>
<dbReference type="Proteomes" id="UP000323917">
    <property type="component" value="Chromosome"/>
</dbReference>
<dbReference type="RefSeq" id="WP_148072126.1">
    <property type="nucleotide sequence ID" value="NZ_CP042913.1"/>
</dbReference>
<dbReference type="PANTHER" id="PTHR33877">
    <property type="entry name" value="SLL1193 PROTEIN"/>
    <property type="match status" value="1"/>
</dbReference>
<dbReference type="CDD" id="cd00085">
    <property type="entry name" value="HNHc"/>
    <property type="match status" value="1"/>
</dbReference>
<dbReference type="EMBL" id="CP042913">
    <property type="protein sequence ID" value="QEG33345.1"/>
    <property type="molecule type" value="Genomic_DNA"/>
</dbReference>